<feature type="signal peptide" evidence="5">
    <location>
        <begin position="1"/>
        <end position="30"/>
    </location>
</feature>
<dbReference type="EMBL" id="JACHIR010000001">
    <property type="protein sequence ID" value="MBB5891670.1"/>
    <property type="molecule type" value="Genomic_DNA"/>
</dbReference>
<dbReference type="InterPro" id="IPR000209">
    <property type="entry name" value="Peptidase_S8/S53_dom"/>
</dbReference>
<comment type="caution">
    <text evidence="7">The sequence shown here is derived from an EMBL/GenBank/DDBJ whole genome shotgun (WGS) entry which is preliminary data.</text>
</comment>
<dbReference type="GO" id="GO:0004252">
    <property type="term" value="F:serine-type endopeptidase activity"/>
    <property type="evidence" value="ECO:0007669"/>
    <property type="project" value="InterPro"/>
</dbReference>
<dbReference type="PANTHER" id="PTHR14218">
    <property type="entry name" value="PROTEASE S8 TRIPEPTIDYL PEPTIDASE I CLN2"/>
    <property type="match status" value="1"/>
</dbReference>
<keyword evidence="3" id="KW-0720">Serine protease</keyword>
<evidence type="ECO:0000256" key="2">
    <source>
        <dbReference type="ARBA" id="ARBA00022801"/>
    </source>
</evidence>
<feature type="domain" description="Peptidase S53" evidence="6">
    <location>
        <begin position="63"/>
        <end position="406"/>
    </location>
</feature>
<dbReference type="Proteomes" id="UP000585638">
    <property type="component" value="Unassembled WGS sequence"/>
</dbReference>
<protein>
    <submittedName>
        <fullName evidence="7">Subtilase family serine protease</fullName>
    </submittedName>
</protein>
<proteinExistence type="inferred from homology"/>
<evidence type="ECO:0000313" key="8">
    <source>
        <dbReference type="Proteomes" id="UP000585638"/>
    </source>
</evidence>
<dbReference type="PROSITE" id="PS51695">
    <property type="entry name" value="SEDOLISIN"/>
    <property type="match status" value="1"/>
</dbReference>
<evidence type="ECO:0000259" key="6">
    <source>
        <dbReference type="PROSITE" id="PS51695"/>
    </source>
</evidence>
<accession>A0A7W9KFW4</accession>
<comment type="similarity">
    <text evidence="4">Belongs to the peptidase S8 family.</text>
</comment>
<dbReference type="RefSeq" id="WP_184861942.1">
    <property type="nucleotide sequence ID" value="NZ_JACHIR010000001.1"/>
</dbReference>
<dbReference type="GO" id="GO:0006508">
    <property type="term" value="P:proteolysis"/>
    <property type="evidence" value="ECO:0007669"/>
    <property type="project" value="UniProtKB-KW"/>
</dbReference>
<gene>
    <name evidence="7" type="ORF">BJ998_002866</name>
</gene>
<dbReference type="PANTHER" id="PTHR14218:SF15">
    <property type="entry name" value="TRIPEPTIDYL-PEPTIDASE 1"/>
    <property type="match status" value="1"/>
</dbReference>
<name>A0A7W9KFW4_9PSEU</name>
<evidence type="ECO:0000256" key="1">
    <source>
        <dbReference type="ARBA" id="ARBA00022670"/>
    </source>
</evidence>
<evidence type="ECO:0000256" key="5">
    <source>
        <dbReference type="SAM" id="SignalP"/>
    </source>
</evidence>
<organism evidence="7 8">
    <name type="scientific">Kutzneria kofuensis</name>
    <dbReference type="NCBI Taxonomy" id="103725"/>
    <lineage>
        <taxon>Bacteria</taxon>
        <taxon>Bacillati</taxon>
        <taxon>Actinomycetota</taxon>
        <taxon>Actinomycetes</taxon>
        <taxon>Pseudonocardiales</taxon>
        <taxon>Pseudonocardiaceae</taxon>
        <taxon>Kutzneria</taxon>
    </lineage>
</organism>
<evidence type="ECO:0000313" key="7">
    <source>
        <dbReference type="EMBL" id="MBB5891670.1"/>
    </source>
</evidence>
<dbReference type="InterPro" id="IPR036852">
    <property type="entry name" value="Peptidase_S8/S53_dom_sf"/>
</dbReference>
<dbReference type="InterPro" id="IPR023828">
    <property type="entry name" value="Peptidase_S8_Ser-AS"/>
</dbReference>
<dbReference type="AlphaFoldDB" id="A0A7W9KFW4"/>
<dbReference type="PROSITE" id="PS51892">
    <property type="entry name" value="SUBTILASE"/>
    <property type="match status" value="1"/>
</dbReference>
<sequence>MGRRTVKSAGVLVVGAALALGGVAAAPAGAAPAPSHHTFSAAAASFVGADTVAQKVQRMETALAALPRLAAAYDVKPLWDKGTNGAGITVATLVSYGDADIQAVIDDYDQRNGLPKANVQVIAPVGHVPGCHDAGVDTATCQAWGGETDLDVEMIHTLAPGAKIVVAATPVAETEGIDGLPEMMRAVDYMTTNKVADIISMSFGTAEDNFDSNSQITGLDPAFERASAAGVTLLASSGDSGATNHKKSGGYFTTRTASWPASDPNVTAVGGTNSVRNVPNTTLWPDSGGGLSKVYNRPSWQDSVSGITKSTKRSFPDITMEGTSGTSESSPLFAAVLALAAQAKGGRLGQVNTALYTGKLAGVVDVTSGNNTFNGVTGFAAAKGFDIVSGWGTIDAAKFVPSLVAALR</sequence>
<dbReference type="InterPro" id="IPR050819">
    <property type="entry name" value="Tripeptidyl-peptidase_I"/>
</dbReference>
<keyword evidence="1 7" id="KW-0645">Protease</keyword>
<dbReference type="PROSITE" id="PS00138">
    <property type="entry name" value="SUBTILASE_SER"/>
    <property type="match status" value="1"/>
</dbReference>
<keyword evidence="5" id="KW-0732">Signal</keyword>
<comment type="caution">
    <text evidence="4">Lacks conserved residue(s) required for the propagation of feature annotation.</text>
</comment>
<dbReference type="SUPFAM" id="SSF52743">
    <property type="entry name" value="Subtilisin-like"/>
    <property type="match status" value="1"/>
</dbReference>
<dbReference type="Gene3D" id="3.40.50.200">
    <property type="entry name" value="Peptidase S8/S53 domain"/>
    <property type="match status" value="1"/>
</dbReference>
<evidence type="ECO:0000256" key="4">
    <source>
        <dbReference type="PROSITE-ProRule" id="PRU01240"/>
    </source>
</evidence>
<dbReference type="InterPro" id="IPR030400">
    <property type="entry name" value="Sedolisin_dom"/>
</dbReference>
<evidence type="ECO:0000256" key="3">
    <source>
        <dbReference type="ARBA" id="ARBA00022825"/>
    </source>
</evidence>
<keyword evidence="8" id="KW-1185">Reference proteome</keyword>
<reference evidence="7 8" key="1">
    <citation type="submission" date="2020-08" db="EMBL/GenBank/DDBJ databases">
        <title>Sequencing the genomes of 1000 actinobacteria strains.</title>
        <authorList>
            <person name="Klenk H.-P."/>
        </authorList>
    </citation>
    <scope>NUCLEOTIDE SEQUENCE [LARGE SCALE GENOMIC DNA]</scope>
    <source>
        <strain evidence="7 8">DSM 43851</strain>
    </source>
</reference>
<feature type="chain" id="PRO_5031382705" evidence="5">
    <location>
        <begin position="31"/>
        <end position="408"/>
    </location>
</feature>
<dbReference type="Pfam" id="PF00082">
    <property type="entry name" value="Peptidase_S8"/>
    <property type="match status" value="1"/>
</dbReference>
<dbReference type="CDD" id="cd04056">
    <property type="entry name" value="Peptidases_S53"/>
    <property type="match status" value="1"/>
</dbReference>
<dbReference type="GO" id="GO:0008240">
    <property type="term" value="F:tripeptidyl-peptidase activity"/>
    <property type="evidence" value="ECO:0007669"/>
    <property type="project" value="TreeGrafter"/>
</dbReference>
<keyword evidence="2" id="KW-0378">Hydrolase</keyword>